<dbReference type="Pfam" id="PF03819">
    <property type="entry name" value="MazG"/>
    <property type="match status" value="2"/>
</dbReference>
<dbReference type="AlphaFoldDB" id="A0A6A7K710"/>
<feature type="domain" description="NTP pyrophosphohydrolase MazG-like" evidence="2">
    <location>
        <begin position="394"/>
        <end position="450"/>
    </location>
</feature>
<protein>
    <submittedName>
        <fullName evidence="3">Nucleoside triphosphate pyrophosphohydrolase</fullName>
        <ecNumber evidence="3">3.6.1.9</ecNumber>
    </submittedName>
</protein>
<dbReference type="GO" id="GO:0008168">
    <property type="term" value="F:methyltransferase activity"/>
    <property type="evidence" value="ECO:0007669"/>
    <property type="project" value="InterPro"/>
</dbReference>
<dbReference type="GO" id="GO:0046076">
    <property type="term" value="P:dTTP catabolic process"/>
    <property type="evidence" value="ECO:0007669"/>
    <property type="project" value="TreeGrafter"/>
</dbReference>
<comment type="caution">
    <text evidence="3">The sequence shown here is derived from an EMBL/GenBank/DDBJ whole genome shotgun (WGS) entry which is preliminary data.</text>
</comment>
<dbReference type="SUPFAM" id="SSF53790">
    <property type="entry name" value="Tetrapyrrole methylase"/>
    <property type="match status" value="1"/>
</dbReference>
<dbReference type="Proteomes" id="UP000440004">
    <property type="component" value="Unassembled WGS sequence"/>
</dbReference>
<evidence type="ECO:0000259" key="1">
    <source>
        <dbReference type="Pfam" id="PF00590"/>
    </source>
</evidence>
<dbReference type="GO" id="GO:0006203">
    <property type="term" value="P:dGTP catabolic process"/>
    <property type="evidence" value="ECO:0007669"/>
    <property type="project" value="TreeGrafter"/>
</dbReference>
<dbReference type="GO" id="GO:0006950">
    <property type="term" value="P:response to stress"/>
    <property type="evidence" value="ECO:0007669"/>
    <property type="project" value="UniProtKB-ARBA"/>
</dbReference>
<feature type="domain" description="Tetrapyrrole methylase" evidence="1">
    <location>
        <begin position="3"/>
        <end position="209"/>
    </location>
</feature>
<dbReference type="PANTHER" id="PTHR30522:SF0">
    <property type="entry name" value="NUCLEOSIDE TRIPHOSPHATE PYROPHOSPHOHYDROLASE"/>
    <property type="match status" value="1"/>
</dbReference>
<dbReference type="GO" id="GO:0046081">
    <property type="term" value="P:dUTP catabolic process"/>
    <property type="evidence" value="ECO:0007669"/>
    <property type="project" value="TreeGrafter"/>
</dbReference>
<dbReference type="NCBIfam" id="TIGR00444">
    <property type="entry name" value="mazG"/>
    <property type="match status" value="1"/>
</dbReference>
<dbReference type="CDD" id="cd11529">
    <property type="entry name" value="NTP-PPase_MazG_Cterm"/>
    <property type="match status" value="1"/>
</dbReference>
<dbReference type="InterPro" id="IPR048015">
    <property type="entry name" value="NTP-PPase_MazG-like_N"/>
</dbReference>
<evidence type="ECO:0000313" key="3">
    <source>
        <dbReference type="EMBL" id="MPW24967.1"/>
    </source>
</evidence>
<dbReference type="PIRSF" id="PIRSF002845">
    <property type="entry name" value="Ttrprl_mtas_MazG"/>
    <property type="match status" value="1"/>
</dbReference>
<keyword evidence="4" id="KW-1185">Reference proteome</keyword>
<dbReference type="EMBL" id="WHNX01000005">
    <property type="protein sequence ID" value="MPW24967.1"/>
    <property type="molecule type" value="Genomic_DNA"/>
</dbReference>
<proteinExistence type="predicted"/>
<dbReference type="GO" id="GO:0046061">
    <property type="term" value="P:dATP catabolic process"/>
    <property type="evidence" value="ECO:0007669"/>
    <property type="project" value="TreeGrafter"/>
</dbReference>
<dbReference type="Gene3D" id="1.10.287.1080">
    <property type="entry name" value="MazG-like"/>
    <property type="match status" value="2"/>
</dbReference>
<dbReference type="SUPFAM" id="SSF101386">
    <property type="entry name" value="all-alpha NTP pyrophosphatases"/>
    <property type="match status" value="2"/>
</dbReference>
<dbReference type="GO" id="GO:0046047">
    <property type="term" value="P:TTP catabolic process"/>
    <property type="evidence" value="ECO:0007669"/>
    <property type="project" value="TreeGrafter"/>
</dbReference>
<dbReference type="CDD" id="cd11528">
    <property type="entry name" value="NTP-PPase_MazG_Nterm"/>
    <property type="match status" value="1"/>
</dbReference>
<dbReference type="InterPro" id="IPR035013">
    <property type="entry name" value="YabN_N"/>
</dbReference>
<reference evidence="3 4" key="1">
    <citation type="submission" date="2019-10" db="EMBL/GenBank/DDBJ databases">
        <title>Alkalibaculum tamaniensis sp.nov., a new alkaliphilic acetogen, isolated on methoxylated aromatics from a mud volcano.</title>
        <authorList>
            <person name="Khomyakova M.A."/>
            <person name="Merkel A.Y."/>
            <person name="Bonch-Osmolovskaya E.A."/>
            <person name="Slobodkin A.I."/>
        </authorList>
    </citation>
    <scope>NUCLEOTIDE SEQUENCE [LARGE SCALE GENOMIC DNA]</scope>
    <source>
        <strain evidence="3 4">M08DMB</strain>
    </source>
</reference>
<dbReference type="InterPro" id="IPR048011">
    <property type="entry name" value="NTP-PPase_MazG-like_C"/>
</dbReference>
<evidence type="ECO:0000259" key="2">
    <source>
        <dbReference type="Pfam" id="PF03819"/>
    </source>
</evidence>
<dbReference type="GO" id="GO:0047429">
    <property type="term" value="F:nucleoside triphosphate diphosphatase activity"/>
    <property type="evidence" value="ECO:0007669"/>
    <property type="project" value="UniProtKB-EC"/>
</dbReference>
<dbReference type="Gene3D" id="3.40.1010.10">
    <property type="entry name" value="Cobalt-precorrin-4 Transmethylase, Domain 1"/>
    <property type="match status" value="1"/>
</dbReference>
<dbReference type="RefSeq" id="WP_152801997.1">
    <property type="nucleotide sequence ID" value="NZ_WHNX01000005.1"/>
</dbReference>
<dbReference type="CDD" id="cd11723">
    <property type="entry name" value="YabN_N_like"/>
    <property type="match status" value="1"/>
</dbReference>
<feature type="domain" description="NTP pyrophosphohydrolase MazG-like" evidence="2">
    <location>
        <begin position="256"/>
        <end position="329"/>
    </location>
</feature>
<keyword evidence="3" id="KW-0378">Hydrolase</keyword>
<dbReference type="InterPro" id="IPR024180">
    <property type="entry name" value="Tetrapyrrole_Mease/MazG_pred"/>
</dbReference>
<dbReference type="EC" id="3.6.1.9" evidence="3"/>
<dbReference type="NCBIfam" id="NF007113">
    <property type="entry name" value="PRK09562.1"/>
    <property type="match status" value="1"/>
</dbReference>
<dbReference type="InterPro" id="IPR000878">
    <property type="entry name" value="4pyrrol_Mease"/>
</dbReference>
<dbReference type="GO" id="GO:0046052">
    <property type="term" value="P:UTP catabolic process"/>
    <property type="evidence" value="ECO:0007669"/>
    <property type="project" value="TreeGrafter"/>
</dbReference>
<dbReference type="PANTHER" id="PTHR30522">
    <property type="entry name" value="NUCLEOSIDE TRIPHOSPHATE PYROPHOSPHOHYDROLASE"/>
    <property type="match status" value="1"/>
</dbReference>
<dbReference type="FunFam" id="1.10.287.1080:FF:000001">
    <property type="entry name" value="Nucleoside triphosphate pyrophosphohydrolase"/>
    <property type="match status" value="1"/>
</dbReference>
<gene>
    <name evidence="3" type="primary">mazG</name>
    <name evidence="3" type="ORF">GC105_04085</name>
</gene>
<sequence>MGTIHVVGLGPGSIEHLTLGVYKLLKQANLVYVRTFKHPLIDDLIEEGIVLEGFDWIYETSKDFETVYEEIAKLLLQKANIEDQIIFAVPGHPLFAEKTVEILIEILDNGQDKVKMQIHSSMSFLDVVVTSLKIDPINGLNIMNALTIEKNPPNLKVGNIITQVYDRFVASEVKLSLLEFYDGDKEIFLLSSSGIKGKERLERIPLYKLDHMDGIDYLTTIYIPPEKEDKLSDINRLLDIMSKLRSKDGCPWDKEQTHDSLKRYLIEEVYEVIHAIDNKDNENIIEELGDLLLQIIFHCQIAKENGIFELKDVVEGINKKLIYRHPHVFDKFHVSYSDKRWEELKKREKGHKFQYEAMEDVPKSMPTLYLAEKIQKKAANVGFDWGNPLPSIDKIVEESLELKESINTLSLSETTNELGDLLFSVVNVARLCQIDPDEALHKTIEKFICRFKFIEERLNESGIQLAKADLDTMNMLWDKAKEEIG</sequence>
<accession>A0A6A7K710</accession>
<name>A0A6A7K710_9FIRM</name>
<dbReference type="InterPro" id="IPR004518">
    <property type="entry name" value="MazG-like_dom"/>
</dbReference>
<dbReference type="InterPro" id="IPR011551">
    <property type="entry name" value="NTP_PyrPHydrolase_MazG"/>
</dbReference>
<evidence type="ECO:0000313" key="4">
    <source>
        <dbReference type="Proteomes" id="UP000440004"/>
    </source>
</evidence>
<dbReference type="InterPro" id="IPR014777">
    <property type="entry name" value="4pyrrole_Mease_sub1"/>
</dbReference>
<dbReference type="InterPro" id="IPR035996">
    <property type="entry name" value="4pyrrol_Methylase_sf"/>
</dbReference>
<dbReference type="Pfam" id="PF00590">
    <property type="entry name" value="TP_methylase"/>
    <property type="match status" value="1"/>
</dbReference>
<organism evidence="3 4">
    <name type="scientific">Alkalibaculum sporogenes</name>
    <dbReference type="NCBI Taxonomy" id="2655001"/>
    <lineage>
        <taxon>Bacteria</taxon>
        <taxon>Bacillati</taxon>
        <taxon>Bacillota</taxon>
        <taxon>Clostridia</taxon>
        <taxon>Eubacteriales</taxon>
        <taxon>Eubacteriaceae</taxon>
        <taxon>Alkalibaculum</taxon>
    </lineage>
</organism>